<dbReference type="RefSeq" id="XP_025573741.1">
    <property type="nucleotide sequence ID" value="XM_025713510.1"/>
</dbReference>
<accession>A0A395GZF9</accession>
<feature type="signal peptide" evidence="1">
    <location>
        <begin position="1"/>
        <end position="23"/>
    </location>
</feature>
<keyword evidence="3" id="KW-1185">Reference proteome</keyword>
<dbReference type="EMBL" id="KZ824446">
    <property type="protein sequence ID" value="RAK99413.1"/>
    <property type="molecule type" value="Genomic_DNA"/>
</dbReference>
<keyword evidence="1" id="KW-0732">Signal</keyword>
<organism evidence="2 3">
    <name type="scientific">Aspergillus ibericus CBS 121593</name>
    <dbReference type="NCBI Taxonomy" id="1448316"/>
    <lineage>
        <taxon>Eukaryota</taxon>
        <taxon>Fungi</taxon>
        <taxon>Dikarya</taxon>
        <taxon>Ascomycota</taxon>
        <taxon>Pezizomycotina</taxon>
        <taxon>Eurotiomycetes</taxon>
        <taxon>Eurotiomycetidae</taxon>
        <taxon>Eurotiales</taxon>
        <taxon>Aspergillaceae</taxon>
        <taxon>Aspergillus</taxon>
        <taxon>Aspergillus subgen. Circumdati</taxon>
    </lineage>
</organism>
<evidence type="ECO:0000313" key="2">
    <source>
        <dbReference type="EMBL" id="RAK99413.1"/>
    </source>
</evidence>
<protein>
    <submittedName>
        <fullName evidence="2">Uncharacterized protein</fullName>
    </submittedName>
</protein>
<evidence type="ECO:0000313" key="3">
    <source>
        <dbReference type="Proteomes" id="UP000249402"/>
    </source>
</evidence>
<feature type="chain" id="PRO_5017387784" evidence="1">
    <location>
        <begin position="24"/>
        <end position="225"/>
    </location>
</feature>
<reference evidence="2 3" key="1">
    <citation type="submission" date="2018-02" db="EMBL/GenBank/DDBJ databases">
        <title>The genomes of Aspergillus section Nigri reveals drivers in fungal speciation.</title>
        <authorList>
            <consortium name="DOE Joint Genome Institute"/>
            <person name="Vesth T.C."/>
            <person name="Nybo J."/>
            <person name="Theobald S."/>
            <person name="Brandl J."/>
            <person name="Frisvad J.C."/>
            <person name="Nielsen K.F."/>
            <person name="Lyhne E.K."/>
            <person name="Kogle M.E."/>
            <person name="Kuo A."/>
            <person name="Riley R."/>
            <person name="Clum A."/>
            <person name="Nolan M."/>
            <person name="Lipzen A."/>
            <person name="Salamov A."/>
            <person name="Henrissat B."/>
            <person name="Wiebenga A."/>
            <person name="De vries R.P."/>
            <person name="Grigoriev I.V."/>
            <person name="Mortensen U.H."/>
            <person name="Andersen M.R."/>
            <person name="Baker S.E."/>
        </authorList>
    </citation>
    <scope>NUCLEOTIDE SEQUENCE [LARGE SCALE GENOMIC DNA]</scope>
    <source>
        <strain evidence="2 3">CBS 121593</strain>
    </source>
</reference>
<sequence>MHTFTHLILIILTATALLTGVTSHPSPPIDPLNQHQQPVVPDLDSASEVHSTSLGIHYGNCYTIKDRHGSSLGSDGGVYSYYKFGSSPRTFQIWNTRAFPTHDIDETSPVPDGGKFYLWDPKGSAQTNGGSWVATNLGGYMYPGYGGYWYYVHFKGYEQGSSREGHAVKLGIARVEPPSPMANYKGLKVSGDYIWNQDNEDTIDVLFRRVSCDAYEEDDDDDYGM</sequence>
<dbReference type="VEuPathDB" id="FungiDB:BO80DRAFT_123389"/>
<proteinExistence type="predicted"/>
<dbReference type="OrthoDB" id="4405978at2759"/>
<name>A0A395GZF9_9EURO</name>
<dbReference type="GeneID" id="37218375"/>
<gene>
    <name evidence="2" type="ORF">BO80DRAFT_123389</name>
</gene>
<evidence type="ECO:0000256" key="1">
    <source>
        <dbReference type="SAM" id="SignalP"/>
    </source>
</evidence>
<dbReference type="AlphaFoldDB" id="A0A395GZF9"/>
<dbReference type="Proteomes" id="UP000249402">
    <property type="component" value="Unassembled WGS sequence"/>
</dbReference>